<dbReference type="RefSeq" id="WP_096449549.1">
    <property type="nucleotide sequence ID" value="NZ_JBHSOG010000048.1"/>
</dbReference>
<feature type="transmembrane region" description="Helical" evidence="1">
    <location>
        <begin position="167"/>
        <end position="185"/>
    </location>
</feature>
<evidence type="ECO:0000313" key="5">
    <source>
        <dbReference type="Proteomes" id="UP001595974"/>
    </source>
</evidence>
<accession>A0ABW1ASI6</accession>
<dbReference type="InterPro" id="IPR022606">
    <property type="entry name" value="DUF2914"/>
</dbReference>
<dbReference type="Proteomes" id="UP001595974">
    <property type="component" value="Unassembled WGS sequence"/>
</dbReference>
<feature type="transmembrane region" description="Helical" evidence="1">
    <location>
        <begin position="111"/>
        <end position="130"/>
    </location>
</feature>
<dbReference type="InterPro" id="IPR016937">
    <property type="entry name" value="UCP029727"/>
</dbReference>
<keyword evidence="5" id="KW-1185">Reference proteome</keyword>
<sequence>MIVWKTRLLRLFVLVRRYPGVIAAFGFVSGLVSFFLVDRHEGFARIIAVLMLASWVWLILEQLLCRLVERWFGFTLPPPLLRYATQLIHQESLFFALPFFATTTSWNSGQFVFTGLLGAAALVSIIDPVYYRRLAPRRWLYLTYHTLTLFAVLLAALPVILQTPTPQSYRLALGVAVLLSFPSVAGSLPLRRWWRGAVLIALMAALAAAGWWLRLWVPPATLWLHHVAVTAEFDGASRVPGQTLREIDAAQLAAQGLYAYTAINAPQGLQERIWHVWMRDGVEVDRIALDIRGGRREGYRAWTHKQNFPPQPAGRWQVKVLTDAGQMIGTLRFQVTEAQQ</sequence>
<keyword evidence="1" id="KW-0812">Transmembrane</keyword>
<feature type="transmembrane region" description="Helical" evidence="1">
    <location>
        <begin position="197"/>
        <end position="217"/>
    </location>
</feature>
<keyword evidence="1" id="KW-0472">Membrane</keyword>
<feature type="domain" description="DUF2914" evidence="2">
    <location>
        <begin position="271"/>
        <end position="335"/>
    </location>
</feature>
<evidence type="ECO:0000256" key="1">
    <source>
        <dbReference type="SAM" id="Phobius"/>
    </source>
</evidence>
<name>A0ABW1ASI6_9RHOO</name>
<gene>
    <name evidence="4" type="ORF">ACFPTN_12155</name>
</gene>
<evidence type="ECO:0000313" key="4">
    <source>
        <dbReference type="EMBL" id="MFC5770125.1"/>
    </source>
</evidence>
<dbReference type="PIRSF" id="PIRSF029727">
    <property type="entry name" value="UCP029727"/>
    <property type="match status" value="1"/>
</dbReference>
<dbReference type="EMBL" id="JBHSOG010000048">
    <property type="protein sequence ID" value="MFC5770125.1"/>
    <property type="molecule type" value="Genomic_DNA"/>
</dbReference>
<comment type="caution">
    <text evidence="4">The sequence shown here is derived from an EMBL/GenBank/DDBJ whole genome shotgun (WGS) entry which is preliminary data.</text>
</comment>
<keyword evidence="1" id="KW-1133">Transmembrane helix</keyword>
<dbReference type="InterPro" id="IPR045968">
    <property type="entry name" value="DUF5924"/>
</dbReference>
<protein>
    <submittedName>
        <fullName evidence="4">DUF5924 family protein</fullName>
    </submittedName>
</protein>
<reference evidence="5" key="1">
    <citation type="journal article" date="2019" name="Int. J. Syst. Evol. Microbiol.">
        <title>The Global Catalogue of Microorganisms (GCM) 10K type strain sequencing project: providing services to taxonomists for standard genome sequencing and annotation.</title>
        <authorList>
            <consortium name="The Broad Institute Genomics Platform"/>
            <consortium name="The Broad Institute Genome Sequencing Center for Infectious Disease"/>
            <person name="Wu L."/>
            <person name="Ma J."/>
        </authorList>
    </citation>
    <scope>NUCLEOTIDE SEQUENCE [LARGE SCALE GENOMIC DNA]</scope>
    <source>
        <strain evidence="5">SHR3</strain>
    </source>
</reference>
<feature type="transmembrane region" description="Helical" evidence="1">
    <location>
        <begin position="43"/>
        <end position="60"/>
    </location>
</feature>
<feature type="transmembrane region" description="Helical" evidence="1">
    <location>
        <begin position="20"/>
        <end position="37"/>
    </location>
</feature>
<evidence type="ECO:0000259" key="2">
    <source>
        <dbReference type="Pfam" id="PF11141"/>
    </source>
</evidence>
<evidence type="ECO:0000259" key="3">
    <source>
        <dbReference type="Pfam" id="PF19346"/>
    </source>
</evidence>
<feature type="domain" description="DUF5924" evidence="3">
    <location>
        <begin position="2"/>
        <end position="259"/>
    </location>
</feature>
<dbReference type="Pfam" id="PF19346">
    <property type="entry name" value="DUF5924"/>
    <property type="match status" value="1"/>
</dbReference>
<feature type="transmembrane region" description="Helical" evidence="1">
    <location>
        <begin position="142"/>
        <end position="161"/>
    </location>
</feature>
<organism evidence="4 5">
    <name type="scientific">Thauera sinica</name>
    <dbReference type="NCBI Taxonomy" id="2665146"/>
    <lineage>
        <taxon>Bacteria</taxon>
        <taxon>Pseudomonadati</taxon>
        <taxon>Pseudomonadota</taxon>
        <taxon>Betaproteobacteria</taxon>
        <taxon>Rhodocyclales</taxon>
        <taxon>Zoogloeaceae</taxon>
        <taxon>Thauera</taxon>
    </lineage>
</organism>
<dbReference type="Pfam" id="PF11141">
    <property type="entry name" value="DUF2914"/>
    <property type="match status" value="1"/>
</dbReference>
<proteinExistence type="predicted"/>